<protein>
    <submittedName>
        <fullName evidence="2">Endonuclease</fullName>
    </submittedName>
</protein>
<dbReference type="SUPFAM" id="SSF56219">
    <property type="entry name" value="DNase I-like"/>
    <property type="match status" value="1"/>
</dbReference>
<evidence type="ECO:0000313" key="2">
    <source>
        <dbReference type="EMBL" id="RAW15386.1"/>
    </source>
</evidence>
<keyword evidence="3" id="KW-1185">Reference proteome</keyword>
<proteinExistence type="predicted"/>
<dbReference type="AlphaFoldDB" id="A0A329QTN2"/>
<accession>A0A329QTN2</accession>
<sequence length="312" mass="33423">MVLVRADCGRADVSADFPQGPIIGPAADGHLHVMTQNLRYPAPDPGHLWEQRRPVMAALLDRERPCVLGTQEGHLNQIRDIAADLPGGYEWIGEGREGGGRGEHMAIFYDSRHLAPREHGHVWLSDTPHVPGSTTWGNAAPRMATWVRFADTRSAGTSTSTSAGTASGARTRTETGMAAEFVVVNTHLDNHSATARIRGATFLARMVESFGATPVIVTGDFNTAAESSEPYRVLVADTELSDTWLAAKDQRTPAYATFAGYKEPAVGGVRIDWILTTAGITVEAAAINPFAAGGQFPSDHLGVQALLTLPHR</sequence>
<dbReference type="InterPro" id="IPR036691">
    <property type="entry name" value="Endo/exonu/phosph_ase_sf"/>
</dbReference>
<dbReference type="EMBL" id="QMIG01000006">
    <property type="protein sequence ID" value="RAW15386.1"/>
    <property type="molecule type" value="Genomic_DNA"/>
</dbReference>
<comment type="caution">
    <text evidence="2">The sequence shown here is derived from an EMBL/GenBank/DDBJ whole genome shotgun (WGS) entry which is preliminary data.</text>
</comment>
<evidence type="ECO:0000259" key="1">
    <source>
        <dbReference type="Pfam" id="PF03372"/>
    </source>
</evidence>
<keyword evidence="2" id="KW-0540">Nuclease</keyword>
<organism evidence="2 3">
    <name type="scientific">Phytoactinopolyspora halophila</name>
    <dbReference type="NCBI Taxonomy" id="1981511"/>
    <lineage>
        <taxon>Bacteria</taxon>
        <taxon>Bacillati</taxon>
        <taxon>Actinomycetota</taxon>
        <taxon>Actinomycetes</taxon>
        <taxon>Jiangellales</taxon>
        <taxon>Jiangellaceae</taxon>
        <taxon>Phytoactinopolyspora</taxon>
    </lineage>
</organism>
<feature type="domain" description="Endonuclease/exonuclease/phosphatase" evidence="1">
    <location>
        <begin position="51"/>
        <end position="300"/>
    </location>
</feature>
<dbReference type="Pfam" id="PF03372">
    <property type="entry name" value="Exo_endo_phos"/>
    <property type="match status" value="1"/>
</dbReference>
<dbReference type="OrthoDB" id="9793162at2"/>
<evidence type="ECO:0000313" key="3">
    <source>
        <dbReference type="Proteomes" id="UP000250462"/>
    </source>
</evidence>
<dbReference type="Gene3D" id="3.60.10.10">
    <property type="entry name" value="Endonuclease/exonuclease/phosphatase"/>
    <property type="match status" value="1"/>
</dbReference>
<keyword evidence="2" id="KW-0255">Endonuclease</keyword>
<keyword evidence="2" id="KW-0378">Hydrolase</keyword>
<dbReference type="InterPro" id="IPR050410">
    <property type="entry name" value="CCR4/nocturin_mRNA_transcr"/>
</dbReference>
<dbReference type="InterPro" id="IPR005135">
    <property type="entry name" value="Endo/exonuclease/phosphatase"/>
</dbReference>
<gene>
    <name evidence="2" type="ORF">DPM12_09035</name>
</gene>
<name>A0A329QTN2_9ACTN</name>
<dbReference type="PANTHER" id="PTHR12121:SF36">
    <property type="entry name" value="ENDONUCLEASE_EXONUCLEASE_PHOSPHATASE DOMAIN-CONTAINING PROTEIN"/>
    <property type="match status" value="1"/>
</dbReference>
<reference evidence="2 3" key="1">
    <citation type="submission" date="2018-06" db="EMBL/GenBank/DDBJ databases">
        <title>Phytoactinopolyspora halophila sp. nov., a novel halophilic actinomycete isolated from a saline soil in China.</title>
        <authorList>
            <person name="Tang S.-K."/>
        </authorList>
    </citation>
    <scope>NUCLEOTIDE SEQUENCE [LARGE SCALE GENOMIC DNA]</scope>
    <source>
        <strain evidence="2 3">YIM 96934</strain>
    </source>
</reference>
<dbReference type="Proteomes" id="UP000250462">
    <property type="component" value="Unassembled WGS sequence"/>
</dbReference>
<dbReference type="PANTHER" id="PTHR12121">
    <property type="entry name" value="CARBON CATABOLITE REPRESSOR PROTEIN 4"/>
    <property type="match status" value="1"/>
</dbReference>
<dbReference type="GO" id="GO:0000175">
    <property type="term" value="F:3'-5'-RNA exonuclease activity"/>
    <property type="evidence" value="ECO:0007669"/>
    <property type="project" value="TreeGrafter"/>
</dbReference>
<dbReference type="CDD" id="cd09083">
    <property type="entry name" value="EEP-1"/>
    <property type="match status" value="1"/>
</dbReference>
<dbReference type="GO" id="GO:0004519">
    <property type="term" value="F:endonuclease activity"/>
    <property type="evidence" value="ECO:0007669"/>
    <property type="project" value="UniProtKB-KW"/>
</dbReference>